<accession>A0A498I3U3</accession>
<evidence type="ECO:0000256" key="8">
    <source>
        <dbReference type="ARBA" id="ARBA00060065"/>
    </source>
</evidence>
<comment type="caution">
    <text evidence="12">The sequence shown here is derived from an EMBL/GenBank/DDBJ whole genome shotgun (WGS) entry which is preliminary data.</text>
</comment>
<evidence type="ECO:0000256" key="7">
    <source>
        <dbReference type="ARBA" id="ARBA00051784"/>
    </source>
</evidence>
<keyword evidence="10" id="KW-0175">Coiled coil</keyword>
<evidence type="ECO:0000256" key="3">
    <source>
        <dbReference type="ARBA" id="ARBA00022670"/>
    </source>
</evidence>
<feature type="domain" description="PDZ" evidence="11">
    <location>
        <begin position="401"/>
        <end position="475"/>
    </location>
</feature>
<dbReference type="EMBL" id="RDQH01000339">
    <property type="protein sequence ID" value="RXH78448.1"/>
    <property type="molecule type" value="Genomic_DNA"/>
</dbReference>
<dbReference type="PANTHER" id="PTHR32060">
    <property type="entry name" value="TAIL-SPECIFIC PROTEASE"/>
    <property type="match status" value="1"/>
</dbReference>
<dbReference type="InterPro" id="IPR001478">
    <property type="entry name" value="PDZ"/>
</dbReference>
<evidence type="ECO:0000259" key="11">
    <source>
        <dbReference type="PROSITE" id="PS50106"/>
    </source>
</evidence>
<proteinExistence type="inferred from homology"/>
<reference evidence="12 13" key="1">
    <citation type="submission" date="2018-10" db="EMBL/GenBank/DDBJ databases">
        <title>A high-quality apple genome assembly.</title>
        <authorList>
            <person name="Hu J."/>
        </authorList>
    </citation>
    <scope>NUCLEOTIDE SEQUENCE [LARGE SCALE GENOMIC DNA]</scope>
    <source>
        <strain evidence="13">cv. HFTH1</strain>
        <tissue evidence="12">Young leaf</tissue>
    </source>
</reference>
<organism evidence="12 13">
    <name type="scientific">Malus domestica</name>
    <name type="common">Apple</name>
    <name type="synonym">Pyrus malus</name>
    <dbReference type="NCBI Taxonomy" id="3750"/>
    <lineage>
        <taxon>Eukaryota</taxon>
        <taxon>Viridiplantae</taxon>
        <taxon>Streptophyta</taxon>
        <taxon>Embryophyta</taxon>
        <taxon>Tracheophyta</taxon>
        <taxon>Spermatophyta</taxon>
        <taxon>Magnoliopsida</taxon>
        <taxon>eudicotyledons</taxon>
        <taxon>Gunneridae</taxon>
        <taxon>Pentapetalae</taxon>
        <taxon>rosids</taxon>
        <taxon>fabids</taxon>
        <taxon>Rosales</taxon>
        <taxon>Rosaceae</taxon>
        <taxon>Amygdaloideae</taxon>
        <taxon>Maleae</taxon>
        <taxon>Malus</taxon>
    </lineage>
</organism>
<evidence type="ECO:0000256" key="10">
    <source>
        <dbReference type="SAM" id="Coils"/>
    </source>
</evidence>
<dbReference type="EC" id="3.4.21.102" evidence="9"/>
<dbReference type="CDD" id="cd07560">
    <property type="entry name" value="Peptidase_S41_CPP"/>
    <property type="match status" value="1"/>
</dbReference>
<evidence type="ECO:0000313" key="12">
    <source>
        <dbReference type="EMBL" id="RXH78448.1"/>
    </source>
</evidence>
<keyword evidence="3" id="KW-0645">Protease</keyword>
<dbReference type="FunFam" id="3.90.226.10:FF:000043">
    <property type="entry name" value="carboxyl-terminal-processing peptidase 2, chloroplastic"/>
    <property type="match status" value="1"/>
</dbReference>
<dbReference type="Gene3D" id="2.30.42.10">
    <property type="match status" value="1"/>
</dbReference>
<dbReference type="InterPro" id="IPR036034">
    <property type="entry name" value="PDZ_sf"/>
</dbReference>
<keyword evidence="13" id="KW-1185">Reference proteome</keyword>
<dbReference type="STRING" id="3750.A0A498I3U3"/>
<evidence type="ECO:0000256" key="2">
    <source>
        <dbReference type="ARBA" id="ARBA00009179"/>
    </source>
</evidence>
<dbReference type="InterPro" id="IPR005151">
    <property type="entry name" value="Tail-specific_protease"/>
</dbReference>
<comment type="similarity">
    <text evidence="2">Belongs to the peptidase S41A family.</text>
</comment>
<keyword evidence="5" id="KW-0720">Serine protease</keyword>
<dbReference type="SUPFAM" id="SSF52096">
    <property type="entry name" value="ClpP/crotonase"/>
    <property type="match status" value="1"/>
</dbReference>
<dbReference type="Pfam" id="PF03572">
    <property type="entry name" value="Peptidase_S41"/>
    <property type="match status" value="1"/>
</dbReference>
<dbReference type="PANTHER" id="PTHR32060:SF7">
    <property type="entry name" value="CARBOXYL-TERMINAL-PROCESSING PEPTIDASE 2, CHLOROPLASTIC"/>
    <property type="match status" value="1"/>
</dbReference>
<dbReference type="InterPro" id="IPR041489">
    <property type="entry name" value="PDZ_6"/>
</dbReference>
<comment type="catalytic activity">
    <reaction evidence="7">
        <text>The enzyme shows specific recognition of a C-terminal tripeptide, Xaa-Yaa-Zaa, in which Xaa is preferably Ala or Leu, Yaa is preferably Ala or Tyr, and Zaa is preferably Ala, but then cleaves at a variable distance from the C-terminus. A typical cleavage is -Ala-Ala-|-Arg-Ala-Ala-Lys-Glu-Asn-Tyr-Ala-Leu-Ala-Ala.</text>
        <dbReference type="EC" id="3.4.21.102"/>
    </reaction>
</comment>
<evidence type="ECO:0000256" key="6">
    <source>
        <dbReference type="ARBA" id="ARBA00023078"/>
    </source>
</evidence>
<dbReference type="Proteomes" id="UP000290289">
    <property type="component" value="Chromosome 13"/>
</dbReference>
<dbReference type="Pfam" id="PF17820">
    <property type="entry name" value="PDZ_6"/>
    <property type="match status" value="1"/>
</dbReference>
<comment type="function">
    <text evidence="8">Protease involved in the C-terminal processing of the chloroplastic D1 protein of photosystem II. This proteolytic processing is necessary to allow the light-driven assembly of the tetranuclear manganese cluster, which is responsible for photosynthetic water oxidation.</text>
</comment>
<dbReference type="SMART" id="SM00245">
    <property type="entry name" value="TSPc"/>
    <property type="match status" value="1"/>
</dbReference>
<feature type="coiled-coil region" evidence="10">
    <location>
        <begin position="14"/>
        <end position="81"/>
    </location>
</feature>
<dbReference type="CDD" id="cd06782">
    <property type="entry name" value="cpPDZ_CPP-like"/>
    <property type="match status" value="1"/>
</dbReference>
<gene>
    <name evidence="12" type="ORF">DVH24_001966</name>
</gene>
<dbReference type="FunFam" id="3.30.750.44:FF:000010">
    <property type="entry name" value="Carboxyl-terminal-processing peptidase 1 chloroplastic"/>
    <property type="match status" value="1"/>
</dbReference>
<protein>
    <recommendedName>
        <fullName evidence="9">C-terminal processing peptidase</fullName>
        <ecNumber evidence="9">3.4.21.102</ecNumber>
    </recommendedName>
</protein>
<keyword evidence="4" id="KW-0378">Hydrolase</keyword>
<dbReference type="SMART" id="SM00228">
    <property type="entry name" value="PDZ"/>
    <property type="match status" value="1"/>
</dbReference>
<dbReference type="InterPro" id="IPR004447">
    <property type="entry name" value="Peptidase_S41A"/>
</dbReference>
<evidence type="ECO:0000313" key="13">
    <source>
        <dbReference type="Proteomes" id="UP000290289"/>
    </source>
</evidence>
<dbReference type="FunFam" id="3.30.750.44:FF:000002">
    <property type="entry name" value="carboxyl-terminal-processing peptidase 2, chloroplastic"/>
    <property type="match status" value="1"/>
</dbReference>
<dbReference type="Gene3D" id="3.30.750.44">
    <property type="match status" value="1"/>
</dbReference>
<dbReference type="PROSITE" id="PS50106">
    <property type="entry name" value="PDZ"/>
    <property type="match status" value="1"/>
</dbReference>
<sequence length="716" mass="79170">MADFADSEAGLERVEEICMRKRKLETRLREEEEERLRREAAEWRAKLGEITERQRQRERELEELERLRAEALSRMRRSTETAAVAASPSFTRECCLTEYSDCNVGNSEFEISMWENWSRWFFKDESVGSCLEGFALKFDASPLLGMKPYIAITGSDNVLNAEGRADSPFMEVLASSATASSSPHFLLSSFYKNHRSTVSMAATPPPKVLQWKYLPVRIVEARAKSPLMCIMTTSLERPINYGNTDGDLKHSFLIPLVLRLSRNFVCQGGLFSANYSKVRKKLRLKKYAGSLHEVLKCSEKIRRHVFVFVAGLMVVMSASLSVSITPSWALTEENRIFLEAWKMIDRAYVDKSFNGQSWFRYRENALRNEPMNTREETYMAIKKMLATLEDPFTRFLEPEKFNSLRSGTQGALTAVGLSIGYPTKLDGSAAGLVVISASPGGPANRAGILSGDVILAIDDTSTETMGIYDAAERLQGPEGSTVKLTVCSGPEIKHLDLMREKVSLNPVKSRLCAVPASGKDSPRIGYIKLSTFNQNASGAVKEAINTLRSNNVNAFVLDLRDNSGGLFPEGIEIAKIWLDKGVIVYICDGRGVRDIYDTDGSQAVATSEPLVVLVNKGTASASEILAGALKDNKRAVLFGEPTFGKGKIQSVFELSDGSGLVVTVARYETPAHTDIDKVGVIPDHPLPTSFPKDEEAFCNCLQDPASACNKVELFAT</sequence>
<dbReference type="Gene3D" id="3.90.226.10">
    <property type="entry name" value="2-enoyl-CoA Hydratase, Chain A, domain 1"/>
    <property type="match status" value="1"/>
</dbReference>
<dbReference type="AlphaFoldDB" id="A0A498I3U3"/>
<dbReference type="GO" id="GO:0004252">
    <property type="term" value="F:serine-type endopeptidase activity"/>
    <property type="evidence" value="ECO:0007669"/>
    <property type="project" value="UniProtKB-EC"/>
</dbReference>
<evidence type="ECO:0000256" key="5">
    <source>
        <dbReference type="ARBA" id="ARBA00022825"/>
    </source>
</evidence>
<name>A0A498I3U3_MALDO</name>
<evidence type="ECO:0000256" key="1">
    <source>
        <dbReference type="ARBA" id="ARBA00004456"/>
    </source>
</evidence>
<evidence type="ECO:0000256" key="4">
    <source>
        <dbReference type="ARBA" id="ARBA00022801"/>
    </source>
</evidence>
<dbReference type="NCBIfam" id="TIGR00225">
    <property type="entry name" value="prc"/>
    <property type="match status" value="1"/>
</dbReference>
<comment type="subcellular location">
    <subcellularLocation>
        <location evidence="1">Plastid</location>
        <location evidence="1">Chloroplast thylakoid lumen</location>
    </subcellularLocation>
</comment>
<dbReference type="GO" id="GO:0006508">
    <property type="term" value="P:proteolysis"/>
    <property type="evidence" value="ECO:0007669"/>
    <property type="project" value="UniProtKB-KW"/>
</dbReference>
<dbReference type="SUPFAM" id="SSF50156">
    <property type="entry name" value="PDZ domain-like"/>
    <property type="match status" value="1"/>
</dbReference>
<evidence type="ECO:0000256" key="9">
    <source>
        <dbReference type="ARBA" id="ARBA00066637"/>
    </source>
</evidence>
<keyword evidence="6" id="KW-0793">Thylakoid</keyword>
<dbReference type="GO" id="GO:0009543">
    <property type="term" value="C:chloroplast thylakoid lumen"/>
    <property type="evidence" value="ECO:0007669"/>
    <property type="project" value="UniProtKB-SubCell"/>
</dbReference>
<dbReference type="InterPro" id="IPR029045">
    <property type="entry name" value="ClpP/crotonase-like_dom_sf"/>
</dbReference>